<dbReference type="EMBL" id="JARTLD010000004">
    <property type="protein sequence ID" value="MED5016059.1"/>
    <property type="molecule type" value="Genomic_DNA"/>
</dbReference>
<proteinExistence type="predicted"/>
<gene>
    <name evidence="1" type="ORF">P9847_01930</name>
</gene>
<sequence>MNRVKIFESESSLALEREINDFLHDSAIQNPAIHYTVGSKPDKVNRTIQIPLYTALIYYSQA</sequence>
<evidence type="ECO:0000313" key="2">
    <source>
        <dbReference type="Proteomes" id="UP001343257"/>
    </source>
</evidence>
<name>A0ABU6PMH9_9BACL</name>
<protein>
    <recommendedName>
        <fullName evidence="3">Sporulation protein Cse60</fullName>
    </recommendedName>
</protein>
<organism evidence="1 2">
    <name type="scientific">Paenibacillus chibensis</name>
    <dbReference type="NCBI Taxonomy" id="59846"/>
    <lineage>
        <taxon>Bacteria</taxon>
        <taxon>Bacillati</taxon>
        <taxon>Bacillota</taxon>
        <taxon>Bacilli</taxon>
        <taxon>Bacillales</taxon>
        <taxon>Paenibacillaceae</taxon>
        <taxon>Paenibacillus</taxon>
    </lineage>
</organism>
<reference evidence="1 2" key="1">
    <citation type="submission" date="2023-03" db="EMBL/GenBank/DDBJ databases">
        <title>Bacillus Genome Sequencing.</title>
        <authorList>
            <person name="Dunlap C."/>
        </authorList>
    </citation>
    <scope>NUCLEOTIDE SEQUENCE [LARGE SCALE GENOMIC DNA]</scope>
    <source>
        <strain evidence="1 2">NRS-52</strain>
    </source>
</reference>
<dbReference type="RefSeq" id="WP_328274974.1">
    <property type="nucleotide sequence ID" value="NZ_JARTLD010000004.1"/>
</dbReference>
<dbReference type="Proteomes" id="UP001343257">
    <property type="component" value="Unassembled WGS sequence"/>
</dbReference>
<comment type="caution">
    <text evidence="1">The sequence shown here is derived from an EMBL/GenBank/DDBJ whole genome shotgun (WGS) entry which is preliminary data.</text>
</comment>
<evidence type="ECO:0008006" key="3">
    <source>
        <dbReference type="Google" id="ProtNLM"/>
    </source>
</evidence>
<evidence type="ECO:0000313" key="1">
    <source>
        <dbReference type="EMBL" id="MED5016059.1"/>
    </source>
</evidence>
<keyword evidence="2" id="KW-1185">Reference proteome</keyword>
<accession>A0ABU6PMH9</accession>